<accession>A0A9D1SZ78</accession>
<feature type="region of interest" description="Disordered" evidence="2">
    <location>
        <begin position="127"/>
        <end position="154"/>
    </location>
</feature>
<evidence type="ECO:0000256" key="1">
    <source>
        <dbReference type="ARBA" id="ARBA00005721"/>
    </source>
</evidence>
<dbReference type="InterPro" id="IPR005531">
    <property type="entry name" value="Asp23"/>
</dbReference>
<reference evidence="3" key="2">
    <citation type="journal article" date="2021" name="PeerJ">
        <title>Extensive microbial diversity within the chicken gut microbiome revealed by metagenomics and culture.</title>
        <authorList>
            <person name="Gilroy R."/>
            <person name="Ravi A."/>
            <person name="Getino M."/>
            <person name="Pursley I."/>
            <person name="Horton D.L."/>
            <person name="Alikhan N.F."/>
            <person name="Baker D."/>
            <person name="Gharbi K."/>
            <person name="Hall N."/>
            <person name="Watson M."/>
            <person name="Adriaenssens E.M."/>
            <person name="Foster-Nyarko E."/>
            <person name="Jarju S."/>
            <person name="Secka A."/>
            <person name="Antonio M."/>
            <person name="Oren A."/>
            <person name="Chaudhuri R.R."/>
            <person name="La Ragione R."/>
            <person name="Hildebrand F."/>
            <person name="Pallen M.J."/>
        </authorList>
    </citation>
    <scope>NUCLEOTIDE SEQUENCE</scope>
    <source>
        <strain evidence="3">4920</strain>
    </source>
</reference>
<comment type="caution">
    <text evidence="3">The sequence shown here is derived from an EMBL/GenBank/DDBJ whole genome shotgun (WGS) entry which is preliminary data.</text>
</comment>
<evidence type="ECO:0000256" key="2">
    <source>
        <dbReference type="SAM" id="MobiDB-lite"/>
    </source>
</evidence>
<comment type="similarity">
    <text evidence="1">Belongs to the asp23 family.</text>
</comment>
<gene>
    <name evidence="3" type="ORF">IAC74_02745</name>
</gene>
<dbReference type="EMBL" id="DVOF01000080">
    <property type="protein sequence ID" value="HIV02468.1"/>
    <property type="molecule type" value="Genomic_DNA"/>
</dbReference>
<sequence length="154" mass="16611">MDEMLNNNKAAENENDVGSVTISEEVVAVIAGVATAEVKGVSAMSGTLAGGIAEILGKKNMGKGVKVTIDGDTVEIDLHITVVYGAKVPEVAWEIQEKVKKSVESMTGLKVDKVNIYIEGVVIEREPKKETRPPKVEEKEAEEQKKESDSKDNE</sequence>
<proteinExistence type="inferred from homology"/>
<organism evidence="3 4">
    <name type="scientific">Candidatus Aphodoplasma excrementigallinarum</name>
    <dbReference type="NCBI Taxonomy" id="2840673"/>
    <lineage>
        <taxon>Bacteria</taxon>
        <taxon>Bacillati</taxon>
        <taxon>Bacillota</taxon>
        <taxon>Clostridia</taxon>
        <taxon>Eubacteriales</taxon>
        <taxon>Candidatus Aphodoplasma</taxon>
    </lineage>
</organism>
<evidence type="ECO:0000313" key="4">
    <source>
        <dbReference type="Proteomes" id="UP000886743"/>
    </source>
</evidence>
<dbReference type="PANTHER" id="PTHR34297">
    <property type="entry name" value="HYPOTHETICAL CYTOSOLIC PROTEIN-RELATED"/>
    <property type="match status" value="1"/>
</dbReference>
<protein>
    <submittedName>
        <fullName evidence="3">Asp23/Gls24 family envelope stress response protein</fullName>
    </submittedName>
</protein>
<reference evidence="3" key="1">
    <citation type="submission" date="2020-10" db="EMBL/GenBank/DDBJ databases">
        <authorList>
            <person name="Gilroy R."/>
        </authorList>
    </citation>
    <scope>NUCLEOTIDE SEQUENCE</scope>
    <source>
        <strain evidence="3">4920</strain>
    </source>
</reference>
<dbReference type="PANTHER" id="PTHR34297:SF1">
    <property type="entry name" value="ASP23_GLS24 FAMILY ENVELOPE STRESS RESPONSE PROTEIN"/>
    <property type="match status" value="1"/>
</dbReference>
<evidence type="ECO:0000313" key="3">
    <source>
        <dbReference type="EMBL" id="HIV02468.1"/>
    </source>
</evidence>
<dbReference type="Proteomes" id="UP000886743">
    <property type="component" value="Unassembled WGS sequence"/>
</dbReference>
<dbReference type="AlphaFoldDB" id="A0A9D1SZ78"/>
<name>A0A9D1SZ78_9FIRM</name>
<dbReference type="Pfam" id="PF03780">
    <property type="entry name" value="Asp23"/>
    <property type="match status" value="1"/>
</dbReference>